<proteinExistence type="predicted"/>
<reference evidence="2" key="1">
    <citation type="submission" date="2017-01" db="EMBL/GenBank/DDBJ databases">
        <authorList>
            <person name="Varghese N."/>
            <person name="Submissions S."/>
        </authorList>
    </citation>
    <scope>NUCLEOTIDE SEQUENCE [LARGE SCALE GENOMIC DNA]</scope>
    <source>
        <strain evidence="2">type strain: HArc-</strain>
    </source>
</reference>
<gene>
    <name evidence="1" type="ORF">SAMN05421752_12039</name>
</gene>
<dbReference type="Proteomes" id="UP000185936">
    <property type="component" value="Unassembled WGS sequence"/>
</dbReference>
<keyword evidence="2" id="KW-1185">Reference proteome</keyword>
<sequence>MYVNISLDGTAEYTAQYNARGMEGTHTESLVSRLATIRDRLEAGMDRREFLRTLVTGGYALGVAQFLGVDDFLAADDGEVPIVTALVRPDPEDPWSLEERTRTVPATWYASVTKAFELNELLARTAFTGYLGSAVVPGSYERGTASVSVGVSSSFDSIRETFDRLVDGVSLDVETITDIDEIEDGYDGFEPRFVDSVSSAEIPSGVACETPGSIATLGPVMYDPNTRQEFFVTAEHAFGAGADPTTDRLSLPVAGAETVELGSVEYAHPVEDIVAVAPGNRYRPSNTIDTPTPARIRGQFTRLGLADLIARDETLEKVGAVTGHTTGTIQGIDAVTCFTDEFCRRGQIRWGGEMDLTDGDSGSVSYHADPESDDRDVLVAGFNNARTWWPGQSYVWGVGAYRLTDVYGYYF</sequence>
<name>A0A1N7H174_9EURY</name>
<protein>
    <submittedName>
        <fullName evidence="1">Uncharacterized protein</fullName>
    </submittedName>
</protein>
<dbReference type="AlphaFoldDB" id="A0A1N7H174"/>
<dbReference type="EMBL" id="FTNR01000020">
    <property type="protein sequence ID" value="SIS18594.1"/>
    <property type="molecule type" value="Genomic_DNA"/>
</dbReference>
<evidence type="ECO:0000313" key="1">
    <source>
        <dbReference type="EMBL" id="SIS18594.1"/>
    </source>
</evidence>
<accession>A0A1N7H174</accession>
<evidence type="ECO:0000313" key="2">
    <source>
        <dbReference type="Proteomes" id="UP000185936"/>
    </source>
</evidence>
<organism evidence="1 2">
    <name type="scientific">Natronorubrum thiooxidans</name>
    <dbReference type="NCBI Taxonomy" id="308853"/>
    <lineage>
        <taxon>Archaea</taxon>
        <taxon>Methanobacteriati</taxon>
        <taxon>Methanobacteriota</taxon>
        <taxon>Stenosarchaea group</taxon>
        <taxon>Halobacteria</taxon>
        <taxon>Halobacteriales</taxon>
        <taxon>Natrialbaceae</taxon>
        <taxon>Natronorubrum</taxon>
    </lineage>
</organism>